<evidence type="ECO:0000313" key="3">
    <source>
        <dbReference type="EMBL" id="RDE05395.1"/>
    </source>
</evidence>
<evidence type="ECO:0000259" key="2">
    <source>
        <dbReference type="Pfam" id="PF12804"/>
    </source>
</evidence>
<dbReference type="PANTHER" id="PTHR43777">
    <property type="entry name" value="MOLYBDENUM COFACTOR CYTIDYLYLTRANSFERASE"/>
    <property type="match status" value="1"/>
</dbReference>
<dbReference type="Proteomes" id="UP000253918">
    <property type="component" value="Unassembled WGS sequence"/>
</dbReference>
<keyword evidence="4" id="KW-1185">Reference proteome</keyword>
<dbReference type="RefSeq" id="WP_114687466.1">
    <property type="nucleotide sequence ID" value="NZ_QQNB01000002.1"/>
</dbReference>
<dbReference type="SUPFAM" id="SSF53448">
    <property type="entry name" value="Nucleotide-diphospho-sugar transferases"/>
    <property type="match status" value="1"/>
</dbReference>
<accession>A0A369VUR2</accession>
<dbReference type="PANTHER" id="PTHR43777:SF1">
    <property type="entry name" value="MOLYBDENUM COFACTOR CYTIDYLYLTRANSFERASE"/>
    <property type="match status" value="1"/>
</dbReference>
<dbReference type="InterPro" id="IPR029044">
    <property type="entry name" value="Nucleotide-diphossugar_trans"/>
</dbReference>
<keyword evidence="3" id="KW-0808">Transferase</keyword>
<evidence type="ECO:0000256" key="1">
    <source>
        <dbReference type="ARBA" id="ARBA00022842"/>
    </source>
</evidence>
<dbReference type="Gene3D" id="3.90.550.10">
    <property type="entry name" value="Spore Coat Polysaccharide Biosynthesis Protein SpsA, Chain A"/>
    <property type="match status" value="1"/>
</dbReference>
<organism evidence="3 4">
    <name type="scientific">Sphingomonas aracearum</name>
    <dbReference type="NCBI Taxonomy" id="2283317"/>
    <lineage>
        <taxon>Bacteria</taxon>
        <taxon>Pseudomonadati</taxon>
        <taxon>Pseudomonadota</taxon>
        <taxon>Alphaproteobacteria</taxon>
        <taxon>Sphingomonadales</taxon>
        <taxon>Sphingomonadaceae</taxon>
        <taxon>Sphingomonas</taxon>
    </lineage>
</organism>
<sequence length="209" mass="22588">MLQIERTVLLLLAAGKSERFGDVGSKLTTEFLGKPLGLHVAVALEDLPFLARLAVVADEALDYGAHRFETLRNADPARDMASSVRRGITRARELGADAVVIALADMPRVTAAHIQRLFDASNGGDSVIASSDGVSPKPPALFGRDRFEFLLGLTGDSGARDMVAAGRHVVTAPAELIDVDTPEELQRLQELVRAPEALTRPHSRRYQQD</sequence>
<dbReference type="GO" id="GO:0016779">
    <property type="term" value="F:nucleotidyltransferase activity"/>
    <property type="evidence" value="ECO:0007669"/>
    <property type="project" value="UniProtKB-ARBA"/>
</dbReference>
<dbReference type="OrthoDB" id="9779263at2"/>
<name>A0A369VUR2_9SPHN</name>
<gene>
    <name evidence="3" type="ORF">DVW87_09050</name>
</gene>
<keyword evidence="1" id="KW-0460">Magnesium</keyword>
<dbReference type="InterPro" id="IPR025877">
    <property type="entry name" value="MobA-like_NTP_Trfase"/>
</dbReference>
<evidence type="ECO:0000313" key="4">
    <source>
        <dbReference type="Proteomes" id="UP000253918"/>
    </source>
</evidence>
<dbReference type="CDD" id="cd04182">
    <property type="entry name" value="GT_2_like_f"/>
    <property type="match status" value="1"/>
</dbReference>
<reference evidence="3 4" key="1">
    <citation type="submission" date="2018-07" db="EMBL/GenBank/DDBJ databases">
        <title>a novel species of Sphingomonas isolated from the rhizosphere soil of Araceae plant.</title>
        <authorList>
            <person name="Zhiyong W."/>
            <person name="Qinglan Z."/>
            <person name="Zhiwei F."/>
            <person name="Ding X."/>
            <person name="Gejiao W."/>
            <person name="Shixue Z."/>
        </authorList>
    </citation>
    <scope>NUCLEOTIDE SEQUENCE [LARGE SCALE GENOMIC DNA]</scope>
    <source>
        <strain evidence="3 4">WZY 27</strain>
    </source>
</reference>
<dbReference type="EMBL" id="QQNB01000002">
    <property type="protein sequence ID" value="RDE05395.1"/>
    <property type="molecule type" value="Genomic_DNA"/>
</dbReference>
<dbReference type="AlphaFoldDB" id="A0A369VUR2"/>
<feature type="domain" description="MobA-like NTP transferase" evidence="2">
    <location>
        <begin position="10"/>
        <end position="166"/>
    </location>
</feature>
<proteinExistence type="predicted"/>
<dbReference type="Pfam" id="PF12804">
    <property type="entry name" value="NTP_transf_3"/>
    <property type="match status" value="1"/>
</dbReference>
<protein>
    <submittedName>
        <fullName evidence="3">Nucleotidyltransferase family protein</fullName>
    </submittedName>
</protein>
<comment type="caution">
    <text evidence="3">The sequence shown here is derived from an EMBL/GenBank/DDBJ whole genome shotgun (WGS) entry which is preliminary data.</text>
</comment>